<dbReference type="PANTHER" id="PTHR11586:SF33">
    <property type="entry name" value="AMINOACYL TRNA SYNTHASE COMPLEX-INTERACTING MULTIFUNCTIONAL PROTEIN 1"/>
    <property type="match status" value="1"/>
</dbReference>
<proteinExistence type="predicted"/>
<dbReference type="Gene3D" id="2.40.50.140">
    <property type="entry name" value="Nucleic acid-binding proteins"/>
    <property type="match status" value="1"/>
</dbReference>
<dbReference type="InterPro" id="IPR051270">
    <property type="entry name" value="Tyrosine-tRNA_ligase_regulator"/>
</dbReference>
<comment type="caution">
    <text evidence="9">The sequence shown here is derived from an EMBL/GenBank/DDBJ whole genome shotgun (WGS) entry which is preliminary data.</text>
</comment>
<protein>
    <recommendedName>
        <fullName evidence="8">tRNA-binding domain-containing protein</fullName>
    </recommendedName>
</protein>
<keyword evidence="5" id="KW-0648">Protein biosynthesis</keyword>
<feature type="compositionally biased region" description="Polar residues" evidence="7">
    <location>
        <begin position="82"/>
        <end position="91"/>
    </location>
</feature>
<dbReference type="GO" id="GO:0006412">
    <property type="term" value="P:translation"/>
    <property type="evidence" value="ECO:0007669"/>
    <property type="project" value="UniProtKB-KW"/>
</dbReference>
<keyword evidence="3 6" id="KW-0820">tRNA-binding</keyword>
<evidence type="ECO:0000256" key="2">
    <source>
        <dbReference type="ARBA" id="ARBA00022490"/>
    </source>
</evidence>
<dbReference type="PANTHER" id="PTHR11586">
    <property type="entry name" value="TRNA-AMINOACYLATION COFACTOR ARC1 FAMILY MEMBER"/>
    <property type="match status" value="1"/>
</dbReference>
<dbReference type="SUPFAM" id="SSF50249">
    <property type="entry name" value="Nucleic acid-binding proteins"/>
    <property type="match status" value="1"/>
</dbReference>
<evidence type="ECO:0000313" key="9">
    <source>
        <dbReference type="EMBL" id="KAK6620692.1"/>
    </source>
</evidence>
<dbReference type="GO" id="GO:0005737">
    <property type="term" value="C:cytoplasm"/>
    <property type="evidence" value="ECO:0007669"/>
    <property type="project" value="UniProtKB-SubCell"/>
</dbReference>
<evidence type="ECO:0000256" key="1">
    <source>
        <dbReference type="ARBA" id="ARBA00004496"/>
    </source>
</evidence>
<feature type="region of interest" description="Disordered" evidence="7">
    <location>
        <begin position="78"/>
        <end position="144"/>
    </location>
</feature>
<dbReference type="InterPro" id="IPR012340">
    <property type="entry name" value="NA-bd_OB-fold"/>
</dbReference>
<dbReference type="InterPro" id="IPR002547">
    <property type="entry name" value="tRNA-bd_dom"/>
</dbReference>
<evidence type="ECO:0000256" key="7">
    <source>
        <dbReference type="SAM" id="MobiDB-lite"/>
    </source>
</evidence>
<evidence type="ECO:0000256" key="5">
    <source>
        <dbReference type="ARBA" id="ARBA00022917"/>
    </source>
</evidence>
<organism evidence="9 10">
    <name type="scientific">Polyplax serrata</name>
    <name type="common">Common mouse louse</name>
    <dbReference type="NCBI Taxonomy" id="468196"/>
    <lineage>
        <taxon>Eukaryota</taxon>
        <taxon>Metazoa</taxon>
        <taxon>Ecdysozoa</taxon>
        <taxon>Arthropoda</taxon>
        <taxon>Hexapoda</taxon>
        <taxon>Insecta</taxon>
        <taxon>Pterygota</taxon>
        <taxon>Neoptera</taxon>
        <taxon>Paraneoptera</taxon>
        <taxon>Psocodea</taxon>
        <taxon>Troctomorpha</taxon>
        <taxon>Phthiraptera</taxon>
        <taxon>Anoplura</taxon>
        <taxon>Polyplacidae</taxon>
        <taxon>Polyplax</taxon>
    </lineage>
</organism>
<evidence type="ECO:0000313" key="10">
    <source>
        <dbReference type="Proteomes" id="UP001372834"/>
    </source>
</evidence>
<sequence>MASLEAMQKLESKAVQTENLIGLLKAEVSELQKAVNFCQDNLKTINVKKVEEIILENEKLKKEIEIQKAKLIEAEKKLDSEAVQSPTSPVIANSPVKAGSPKQETLKQAKSEDKVKKEKKKTPEEGEKKVGGKGAAQDAAKGDDAPVDIRRLDIRVGKIVNVKKHPDADSLYVEEVDLGEDKVRTVISGLVKYVPLEEMQNRMVVALCNLKPTKMRGIISEAMVLCASTPEKVEILTPPPGSCPGDRITVEGYPGEPDALLNPKKKIFETVAPDLKTNQDKVATYKGVPFLVTGKGVVTTQSLTNVQIK</sequence>
<dbReference type="EMBL" id="JAWJWE010000039">
    <property type="protein sequence ID" value="KAK6620692.1"/>
    <property type="molecule type" value="Genomic_DNA"/>
</dbReference>
<accession>A0AAN8PE56</accession>
<dbReference type="PROSITE" id="PS50886">
    <property type="entry name" value="TRBD"/>
    <property type="match status" value="1"/>
</dbReference>
<evidence type="ECO:0000256" key="3">
    <source>
        <dbReference type="ARBA" id="ARBA00022555"/>
    </source>
</evidence>
<dbReference type="FunFam" id="2.40.50.140:FF:000047">
    <property type="entry name" value="tyrosine--tRNA ligase, cytoplasmic isoform X2"/>
    <property type="match status" value="1"/>
</dbReference>
<keyword evidence="2" id="KW-0963">Cytoplasm</keyword>
<dbReference type="CDD" id="cd02799">
    <property type="entry name" value="tRNA_bind_EMAP-II_like"/>
    <property type="match status" value="1"/>
</dbReference>
<gene>
    <name evidence="9" type="ORF">RUM43_010987</name>
</gene>
<name>A0AAN8PE56_POLSC</name>
<dbReference type="AlphaFoldDB" id="A0AAN8PE56"/>
<feature type="domain" description="TRNA-binding" evidence="8">
    <location>
        <begin position="148"/>
        <end position="249"/>
    </location>
</feature>
<keyword evidence="4 6" id="KW-0694">RNA-binding</keyword>
<dbReference type="Proteomes" id="UP001372834">
    <property type="component" value="Unassembled WGS sequence"/>
</dbReference>
<feature type="compositionally biased region" description="Basic and acidic residues" evidence="7">
    <location>
        <begin position="104"/>
        <end position="130"/>
    </location>
</feature>
<reference evidence="9 10" key="1">
    <citation type="submission" date="2023-10" db="EMBL/GenBank/DDBJ databases">
        <title>Genomes of two closely related lineages of the louse Polyplax serrata with different host specificities.</title>
        <authorList>
            <person name="Martinu J."/>
            <person name="Tarabai H."/>
            <person name="Stefka J."/>
            <person name="Hypsa V."/>
        </authorList>
    </citation>
    <scope>NUCLEOTIDE SEQUENCE [LARGE SCALE GENOMIC DNA]</scope>
    <source>
        <strain evidence="9">HR10_N</strain>
    </source>
</reference>
<evidence type="ECO:0000259" key="8">
    <source>
        <dbReference type="PROSITE" id="PS50886"/>
    </source>
</evidence>
<comment type="subcellular location">
    <subcellularLocation>
        <location evidence="1">Cytoplasm</location>
    </subcellularLocation>
</comment>
<evidence type="ECO:0000256" key="4">
    <source>
        <dbReference type="ARBA" id="ARBA00022884"/>
    </source>
</evidence>
<evidence type="ECO:0000256" key="6">
    <source>
        <dbReference type="PROSITE-ProRule" id="PRU00209"/>
    </source>
</evidence>
<dbReference type="GO" id="GO:0000049">
    <property type="term" value="F:tRNA binding"/>
    <property type="evidence" value="ECO:0007669"/>
    <property type="project" value="UniProtKB-UniRule"/>
</dbReference>
<dbReference type="Pfam" id="PF01588">
    <property type="entry name" value="tRNA_bind"/>
    <property type="match status" value="1"/>
</dbReference>